<keyword evidence="7" id="KW-1185">Reference proteome</keyword>
<evidence type="ECO:0000256" key="4">
    <source>
        <dbReference type="PROSITE-ProRule" id="PRU00335"/>
    </source>
</evidence>
<comment type="caution">
    <text evidence="6">The sequence shown here is derived from an EMBL/GenBank/DDBJ whole genome shotgun (WGS) entry which is preliminary data.</text>
</comment>
<name>A0A2S5TJ47_9GAMM</name>
<proteinExistence type="predicted"/>
<dbReference type="PROSITE" id="PS01081">
    <property type="entry name" value="HTH_TETR_1"/>
    <property type="match status" value="1"/>
</dbReference>
<evidence type="ECO:0000256" key="3">
    <source>
        <dbReference type="ARBA" id="ARBA00023163"/>
    </source>
</evidence>
<dbReference type="PANTHER" id="PTHR30055">
    <property type="entry name" value="HTH-TYPE TRANSCRIPTIONAL REGULATOR RUTR"/>
    <property type="match status" value="1"/>
</dbReference>
<evidence type="ECO:0000313" key="7">
    <source>
        <dbReference type="Proteomes" id="UP000238220"/>
    </source>
</evidence>
<organism evidence="6 7">
    <name type="scientific">Solimonas fluminis</name>
    <dbReference type="NCBI Taxonomy" id="2086571"/>
    <lineage>
        <taxon>Bacteria</taxon>
        <taxon>Pseudomonadati</taxon>
        <taxon>Pseudomonadota</taxon>
        <taxon>Gammaproteobacteria</taxon>
        <taxon>Nevskiales</taxon>
        <taxon>Nevskiaceae</taxon>
        <taxon>Solimonas</taxon>
    </lineage>
</organism>
<dbReference type="Pfam" id="PF00440">
    <property type="entry name" value="TetR_N"/>
    <property type="match status" value="1"/>
</dbReference>
<dbReference type="EMBL" id="PSNW01000002">
    <property type="protein sequence ID" value="PPE75010.1"/>
    <property type="molecule type" value="Genomic_DNA"/>
</dbReference>
<dbReference type="RefSeq" id="WP_104229236.1">
    <property type="nucleotide sequence ID" value="NZ_PSNW01000002.1"/>
</dbReference>
<dbReference type="InterPro" id="IPR009057">
    <property type="entry name" value="Homeodomain-like_sf"/>
</dbReference>
<evidence type="ECO:0000256" key="2">
    <source>
        <dbReference type="ARBA" id="ARBA00023125"/>
    </source>
</evidence>
<dbReference type="PRINTS" id="PR00455">
    <property type="entry name" value="HTHTETR"/>
</dbReference>
<dbReference type="Proteomes" id="UP000238220">
    <property type="component" value="Unassembled WGS sequence"/>
</dbReference>
<dbReference type="GO" id="GO:0000976">
    <property type="term" value="F:transcription cis-regulatory region binding"/>
    <property type="evidence" value="ECO:0007669"/>
    <property type="project" value="TreeGrafter"/>
</dbReference>
<keyword evidence="1" id="KW-0805">Transcription regulation</keyword>
<reference evidence="6 7" key="1">
    <citation type="submission" date="2018-02" db="EMBL/GenBank/DDBJ databases">
        <title>Genome sequencing of Solimonas sp. HR-BB.</title>
        <authorList>
            <person name="Lee Y."/>
            <person name="Jeon C.O."/>
        </authorList>
    </citation>
    <scope>NUCLEOTIDE SEQUENCE [LARGE SCALE GENOMIC DNA]</scope>
    <source>
        <strain evidence="6 7">HR-BB</strain>
    </source>
</reference>
<feature type="DNA-binding region" description="H-T-H motif" evidence="4">
    <location>
        <begin position="29"/>
        <end position="48"/>
    </location>
</feature>
<dbReference type="OrthoDB" id="9816320at2"/>
<evidence type="ECO:0000313" key="6">
    <source>
        <dbReference type="EMBL" id="PPE75010.1"/>
    </source>
</evidence>
<dbReference type="GO" id="GO:0003700">
    <property type="term" value="F:DNA-binding transcription factor activity"/>
    <property type="evidence" value="ECO:0007669"/>
    <property type="project" value="TreeGrafter"/>
</dbReference>
<evidence type="ECO:0000256" key="1">
    <source>
        <dbReference type="ARBA" id="ARBA00023015"/>
    </source>
</evidence>
<sequence>MQQRSRDMVAALLDAAAQVIVERGLDNLTTNHVAEAAGVSIGSLYQYFDDKDALVEALLQRHAAELLAVVDARLRAMIDADAREITRGILEAVFDVVENDPCRRELTRHWDRLRTRSTFRALEQHMTEACRVYLLRHHEQYRVENLPAALFVAINSLHYTVAYYLSLDRPVLRRDEVIGALADMLGAYVLAGAKKKAASRRPPPVKRRRS</sequence>
<protein>
    <submittedName>
        <fullName evidence="6">TetR/AcrR family transcriptional regulator</fullName>
    </submittedName>
</protein>
<keyword evidence="2 4" id="KW-0238">DNA-binding</keyword>
<gene>
    <name evidence="6" type="ORF">C3942_04860</name>
</gene>
<evidence type="ECO:0000259" key="5">
    <source>
        <dbReference type="PROSITE" id="PS50977"/>
    </source>
</evidence>
<dbReference type="AlphaFoldDB" id="A0A2S5TJ47"/>
<dbReference type="PANTHER" id="PTHR30055:SF234">
    <property type="entry name" value="HTH-TYPE TRANSCRIPTIONAL REGULATOR BETI"/>
    <property type="match status" value="1"/>
</dbReference>
<feature type="domain" description="HTH tetR-type" evidence="5">
    <location>
        <begin position="6"/>
        <end position="66"/>
    </location>
</feature>
<keyword evidence="3" id="KW-0804">Transcription</keyword>
<dbReference type="InterPro" id="IPR023772">
    <property type="entry name" value="DNA-bd_HTH_TetR-type_CS"/>
</dbReference>
<dbReference type="InterPro" id="IPR001647">
    <property type="entry name" value="HTH_TetR"/>
</dbReference>
<dbReference type="Gene3D" id="1.10.357.10">
    <property type="entry name" value="Tetracycline Repressor, domain 2"/>
    <property type="match status" value="1"/>
</dbReference>
<accession>A0A2S5TJ47</accession>
<dbReference type="InterPro" id="IPR050109">
    <property type="entry name" value="HTH-type_TetR-like_transc_reg"/>
</dbReference>
<dbReference type="SUPFAM" id="SSF46689">
    <property type="entry name" value="Homeodomain-like"/>
    <property type="match status" value="1"/>
</dbReference>
<dbReference type="PROSITE" id="PS50977">
    <property type="entry name" value="HTH_TETR_2"/>
    <property type="match status" value="1"/>
</dbReference>